<feature type="chain" id="PRO_5038348601" description="peptidylprolyl isomerase" evidence="7">
    <location>
        <begin position="24"/>
        <end position="241"/>
    </location>
</feature>
<evidence type="ECO:0000256" key="4">
    <source>
        <dbReference type="ARBA" id="ARBA00023110"/>
    </source>
</evidence>
<dbReference type="PANTHER" id="PTHR47245">
    <property type="entry name" value="PEPTIDYLPROLYL ISOMERASE"/>
    <property type="match status" value="1"/>
</dbReference>
<accession>A0A4U1MMH5</accession>
<reference evidence="8 9" key="1">
    <citation type="submission" date="2019-04" db="EMBL/GenBank/DDBJ databases">
        <title>Genome sequence of Bacillus hwajinpoensis strain Y2.</title>
        <authorList>
            <person name="Fair J.L."/>
            <person name="Maclea K.S."/>
        </authorList>
    </citation>
    <scope>NUCLEOTIDE SEQUENCE [LARGE SCALE GENOMIC DNA]</scope>
    <source>
        <strain evidence="8 9">Y2</strain>
    </source>
</reference>
<dbReference type="Pfam" id="PF13624">
    <property type="entry name" value="SurA_N_3"/>
    <property type="match status" value="1"/>
</dbReference>
<keyword evidence="3 7" id="KW-0732">Signal</keyword>
<comment type="catalytic activity">
    <reaction evidence="1">
        <text>[protein]-peptidylproline (omega=180) = [protein]-peptidylproline (omega=0)</text>
        <dbReference type="Rhea" id="RHEA:16237"/>
        <dbReference type="Rhea" id="RHEA-COMP:10747"/>
        <dbReference type="Rhea" id="RHEA-COMP:10748"/>
        <dbReference type="ChEBI" id="CHEBI:83833"/>
        <dbReference type="ChEBI" id="CHEBI:83834"/>
        <dbReference type="EC" id="5.2.1.8"/>
    </reaction>
</comment>
<evidence type="ECO:0000256" key="7">
    <source>
        <dbReference type="SAM" id="SignalP"/>
    </source>
</evidence>
<comment type="caution">
    <text evidence="8">The sequence shown here is derived from an EMBL/GenBank/DDBJ whole genome shotgun (WGS) entry which is preliminary data.</text>
</comment>
<feature type="coiled-coil region" evidence="6">
    <location>
        <begin position="131"/>
        <end position="161"/>
    </location>
</feature>
<dbReference type="SUPFAM" id="SSF109998">
    <property type="entry name" value="Triger factor/SurA peptide-binding domain-like"/>
    <property type="match status" value="1"/>
</dbReference>
<evidence type="ECO:0000256" key="1">
    <source>
        <dbReference type="ARBA" id="ARBA00000971"/>
    </source>
</evidence>
<dbReference type="EMBL" id="SWFM01000001">
    <property type="protein sequence ID" value="TKD71974.1"/>
    <property type="molecule type" value="Genomic_DNA"/>
</dbReference>
<keyword evidence="4" id="KW-0697">Rotamase</keyword>
<dbReference type="PANTHER" id="PTHR47245:SF1">
    <property type="entry name" value="FOLDASE PROTEIN PRSA"/>
    <property type="match status" value="1"/>
</dbReference>
<protein>
    <recommendedName>
        <fullName evidence="2">peptidylprolyl isomerase</fullName>
        <ecNumber evidence="2">5.2.1.8</ecNumber>
    </recommendedName>
</protein>
<gene>
    <name evidence="8" type="ORF">FBF83_04010</name>
</gene>
<dbReference type="PROSITE" id="PS51257">
    <property type="entry name" value="PROKAR_LIPOPROTEIN"/>
    <property type="match status" value="1"/>
</dbReference>
<keyword evidence="6" id="KW-0175">Coiled coil</keyword>
<dbReference type="Gene3D" id="1.10.4030.10">
    <property type="entry name" value="Porin chaperone SurA, peptide-binding domain"/>
    <property type="match status" value="1"/>
</dbReference>
<dbReference type="GO" id="GO:0003755">
    <property type="term" value="F:peptidyl-prolyl cis-trans isomerase activity"/>
    <property type="evidence" value="ECO:0007669"/>
    <property type="project" value="UniProtKB-KW"/>
</dbReference>
<organism evidence="8 9">
    <name type="scientific">Guptibacillus hwajinpoensis</name>
    <dbReference type="NCBI Taxonomy" id="208199"/>
    <lineage>
        <taxon>Bacteria</taxon>
        <taxon>Bacillati</taxon>
        <taxon>Bacillota</taxon>
        <taxon>Bacilli</taxon>
        <taxon>Bacillales</taxon>
        <taxon>Guptibacillaceae</taxon>
        <taxon>Guptibacillus</taxon>
    </lineage>
</organism>
<evidence type="ECO:0000256" key="3">
    <source>
        <dbReference type="ARBA" id="ARBA00022729"/>
    </source>
</evidence>
<dbReference type="OrthoDB" id="4775280at2"/>
<dbReference type="RefSeq" id="WP_136945825.1">
    <property type="nucleotide sequence ID" value="NZ_SWFM01000001.1"/>
</dbReference>
<sequence length="241" mass="27350">MKKQFSLLMLVAILLLAACSNNSGEKDTEATTSEESASMDQTKKELEAMKVEEDKVVATVDGKEIKGKDYNSMLVQTQLRYTMSGKDPSDDKVAKSIEEEVMDNLIGQELLLQKAKDEGFSASEEEVQTELEQIKAQFSTEKELNAALKAQGMTLEKLESQYADIVVVDKFVNDKIGKPEVTEEEMKSFYDEQFTKDAENPPSFDEMKDRIKDYLIETKTQEKVQEIKDELKEKAKIEKML</sequence>
<evidence type="ECO:0000313" key="9">
    <source>
        <dbReference type="Proteomes" id="UP000310541"/>
    </source>
</evidence>
<dbReference type="InterPro" id="IPR050245">
    <property type="entry name" value="PrsA_foldase"/>
</dbReference>
<keyword evidence="5" id="KW-0413">Isomerase</keyword>
<dbReference type="InterPro" id="IPR027304">
    <property type="entry name" value="Trigger_fact/SurA_dom_sf"/>
</dbReference>
<name>A0A4U1MMH5_9BACL</name>
<dbReference type="AlphaFoldDB" id="A0A4U1MMH5"/>
<proteinExistence type="predicted"/>
<evidence type="ECO:0000256" key="2">
    <source>
        <dbReference type="ARBA" id="ARBA00013194"/>
    </source>
</evidence>
<evidence type="ECO:0000256" key="6">
    <source>
        <dbReference type="SAM" id="Coils"/>
    </source>
</evidence>
<dbReference type="EC" id="5.2.1.8" evidence="2"/>
<dbReference type="Proteomes" id="UP000310541">
    <property type="component" value="Unassembled WGS sequence"/>
</dbReference>
<evidence type="ECO:0000313" key="8">
    <source>
        <dbReference type="EMBL" id="TKD71974.1"/>
    </source>
</evidence>
<feature type="signal peptide" evidence="7">
    <location>
        <begin position="1"/>
        <end position="23"/>
    </location>
</feature>
<evidence type="ECO:0000256" key="5">
    <source>
        <dbReference type="ARBA" id="ARBA00023235"/>
    </source>
</evidence>